<evidence type="ECO:0000256" key="1">
    <source>
        <dbReference type="ARBA" id="ARBA00008668"/>
    </source>
</evidence>
<dbReference type="AlphaFoldDB" id="F4GKE6"/>
<sequence length="236" mass="26470">MVFNPGEPIHHSSRTLHLLGDSTCSIKESRYRPETGWGEEFSPFLAPGWSLANWAVNGLSTRSVLSSGVFDKTLDSLAAGDWVIVQFGHNEPKPDEERHTDPWTSFTENLKLIVTRIRENGGNPLFLSSIARRQFIDGKAQHTHGDYPQAMKQVALKLDIPYIDINHVTMDILDAMGEETSKDIFLHLKPEESPNYPKGCADDTHLCSWGALFIARIIYEQVASRFCDLPFLGSTI</sequence>
<dbReference type="InterPro" id="IPR036514">
    <property type="entry name" value="SGNH_hydro_sf"/>
</dbReference>
<dbReference type="KEGG" id="scc:Spico_1630"/>
<comment type="similarity">
    <text evidence="1">Belongs to the 'GDSL' lipolytic enzyme family.</text>
</comment>
<organism evidence="4 5">
    <name type="scientific">Parasphaerochaeta coccoides (strain ATCC BAA-1237 / DSM 17374 / SPN1)</name>
    <name type="common">Sphaerochaeta coccoides</name>
    <dbReference type="NCBI Taxonomy" id="760011"/>
    <lineage>
        <taxon>Bacteria</taxon>
        <taxon>Pseudomonadati</taxon>
        <taxon>Spirochaetota</taxon>
        <taxon>Spirochaetia</taxon>
        <taxon>Spirochaetales</taxon>
        <taxon>Sphaerochaetaceae</taxon>
        <taxon>Parasphaerochaeta</taxon>
    </lineage>
</organism>
<dbReference type="GO" id="GO:0016788">
    <property type="term" value="F:hydrolase activity, acting on ester bonds"/>
    <property type="evidence" value="ECO:0007669"/>
    <property type="project" value="UniProtKB-ARBA"/>
</dbReference>
<dbReference type="eggNOG" id="COG2755">
    <property type="taxonomic scope" value="Bacteria"/>
</dbReference>
<keyword evidence="2" id="KW-0378">Hydrolase</keyword>
<proteinExistence type="inferred from homology"/>
<keyword evidence="5" id="KW-1185">Reference proteome</keyword>
<reference evidence="4 5" key="2">
    <citation type="journal article" date="2012" name="Stand. Genomic Sci.">
        <title>Complete genome sequence of the termite hindgut bacterium Spirochaeta coccoides type strain (SPN1(T)), reclassification in the genus Sphaerochaeta as Sphaerochaeta coccoides comb. nov. and emendations of the family Spirochaetaceae and the genus Sphaerochaeta.</title>
        <authorList>
            <person name="Abt B."/>
            <person name="Han C."/>
            <person name="Scheuner C."/>
            <person name="Lu M."/>
            <person name="Lapidus A."/>
            <person name="Nolan M."/>
            <person name="Lucas S."/>
            <person name="Hammon N."/>
            <person name="Deshpande S."/>
            <person name="Cheng J.F."/>
            <person name="Tapia R."/>
            <person name="Goodwin L.A."/>
            <person name="Pitluck S."/>
            <person name="Liolios K."/>
            <person name="Pagani I."/>
            <person name="Ivanova N."/>
            <person name="Mavromatis K."/>
            <person name="Mikhailova N."/>
            <person name="Huntemann M."/>
            <person name="Pati A."/>
            <person name="Chen A."/>
            <person name="Palaniappan K."/>
            <person name="Land M."/>
            <person name="Hauser L."/>
            <person name="Brambilla E.M."/>
            <person name="Rohde M."/>
            <person name="Spring S."/>
            <person name="Gronow S."/>
            <person name="Goker M."/>
            <person name="Woyke T."/>
            <person name="Bristow J."/>
            <person name="Eisen J.A."/>
            <person name="Markowitz V."/>
            <person name="Hugenholtz P."/>
            <person name="Kyrpides N.C."/>
            <person name="Klenk H.P."/>
            <person name="Detter J.C."/>
        </authorList>
    </citation>
    <scope>NUCLEOTIDE SEQUENCE [LARGE SCALE GENOMIC DNA]</scope>
    <source>
        <strain evidence="5">ATCC BAA-1237 / DSM 17374 / SPN1</strain>
    </source>
</reference>
<dbReference type="PANTHER" id="PTHR43695">
    <property type="entry name" value="PUTATIVE (AFU_ORTHOLOGUE AFUA_2G17250)-RELATED"/>
    <property type="match status" value="1"/>
</dbReference>
<evidence type="ECO:0000313" key="4">
    <source>
        <dbReference type="EMBL" id="AEC02829.1"/>
    </source>
</evidence>
<dbReference type="InterPro" id="IPR037459">
    <property type="entry name" value="RhgT-like"/>
</dbReference>
<dbReference type="Gene3D" id="3.40.50.1110">
    <property type="entry name" value="SGNH hydrolase"/>
    <property type="match status" value="1"/>
</dbReference>
<feature type="domain" description="SGNH hydrolase-type esterase" evidence="3">
    <location>
        <begin position="19"/>
        <end position="188"/>
    </location>
</feature>
<dbReference type="InterPro" id="IPR013830">
    <property type="entry name" value="SGNH_hydro"/>
</dbReference>
<evidence type="ECO:0000259" key="3">
    <source>
        <dbReference type="Pfam" id="PF13472"/>
    </source>
</evidence>
<dbReference type="Pfam" id="PF13472">
    <property type="entry name" value="Lipase_GDSL_2"/>
    <property type="match status" value="1"/>
</dbReference>
<protein>
    <submittedName>
        <fullName evidence="4">Lipolytic protein G-D-S-L family</fullName>
    </submittedName>
</protein>
<dbReference type="EMBL" id="CP002659">
    <property type="protein sequence ID" value="AEC02829.1"/>
    <property type="molecule type" value="Genomic_DNA"/>
</dbReference>
<dbReference type="SUPFAM" id="SSF52266">
    <property type="entry name" value="SGNH hydrolase"/>
    <property type="match status" value="1"/>
</dbReference>
<name>F4GKE6_PARC1</name>
<evidence type="ECO:0000313" key="5">
    <source>
        <dbReference type="Proteomes" id="UP000007939"/>
    </source>
</evidence>
<reference evidence="5" key="1">
    <citation type="submission" date="2011-04" db="EMBL/GenBank/DDBJ databases">
        <title>The complete genome of Spirochaeta coccoides DSM 17374.</title>
        <authorList>
            <person name="Lucas S."/>
            <person name="Copeland A."/>
            <person name="Lapidus A."/>
            <person name="Bruce D."/>
            <person name="Goodwin L."/>
            <person name="Pitluck S."/>
            <person name="Peters L."/>
            <person name="Kyrpides N."/>
            <person name="Mavromatis K."/>
            <person name="Pagani I."/>
            <person name="Ivanova N."/>
            <person name="Ovchinnikova G."/>
            <person name="Lu M."/>
            <person name="Detter J.C."/>
            <person name="Tapia R."/>
            <person name="Han C."/>
            <person name="Land M."/>
            <person name="Hauser L."/>
            <person name="Markowitz V."/>
            <person name="Cheng J.-F."/>
            <person name="Hugenholtz P."/>
            <person name="Woyke T."/>
            <person name="Wu D."/>
            <person name="Spring S."/>
            <person name="Schroeder M."/>
            <person name="Brambilla E."/>
            <person name="Klenk H.-P."/>
            <person name="Eisen J.A."/>
        </authorList>
    </citation>
    <scope>NUCLEOTIDE SEQUENCE [LARGE SCALE GENOMIC DNA]</scope>
    <source>
        <strain evidence="5">ATCC BAA-1237 / DSM 17374 / SPN1</strain>
    </source>
</reference>
<dbReference type="STRING" id="760011.Spico_1630"/>
<dbReference type="PANTHER" id="PTHR43695:SF1">
    <property type="entry name" value="RHAMNOGALACTURONAN ACETYLESTERASE"/>
    <property type="match status" value="1"/>
</dbReference>
<dbReference type="HOGENOM" id="CLU_065859_2_1_12"/>
<dbReference type="CDD" id="cd01821">
    <property type="entry name" value="Rhamnogalacturan_acetylesterase_like"/>
    <property type="match status" value="1"/>
</dbReference>
<evidence type="ECO:0000256" key="2">
    <source>
        <dbReference type="ARBA" id="ARBA00022801"/>
    </source>
</evidence>
<gene>
    <name evidence="4" type="ordered locus">Spico_1630</name>
</gene>
<dbReference type="Proteomes" id="UP000007939">
    <property type="component" value="Chromosome"/>
</dbReference>
<accession>F4GKE6</accession>